<dbReference type="OrthoDB" id="4525710at2759"/>
<dbReference type="AlphaFoldDB" id="A0A2I2GD72"/>
<sequence>MRLFPQFPTPAITRPPQQTSQDAHIPESTYEIFQQVFSVNSLSAPSYSHPAIDSVSILTEETGALLRLYQNGIGAWMDIFDCSHTYQNEVVMYSLSSPLLMHAVCALSARQMSLIDNKFLWEPVSSRFYGESLSLLIKELTEQSTDSELVLAGTILLGSYELLTQPGIDYQRHLYGAHTLILSRNIGEEGTPFEQASFWIYARQDVALALVNERPTLTPPAKWPAIPANAVPVEDWFGKKILWLLARVIEAKFTVKIEHWSSVELRDFEGLVSDIDLLWTSLPSHVRGIHMKHALFEDERLFRVWFHVPAASALCLYYHMAKILAYECLLEKSSAGSPPTGQTDVMGSIRHHARAIASICLSSDLADSALVVAVNPIFYSAKYLSSLALKTRLWGVLDHIETRMGFYTRDRQTQLQLGLSK</sequence>
<dbReference type="GeneID" id="36560829"/>
<dbReference type="PANTHER" id="PTHR37534">
    <property type="entry name" value="TRANSCRIPTIONAL ACTIVATOR PROTEIN UGA3"/>
    <property type="match status" value="1"/>
</dbReference>
<proteinExistence type="predicted"/>
<keyword evidence="2" id="KW-0539">Nucleus</keyword>
<organism evidence="4 5">
    <name type="scientific">Aspergillus steynii IBT 23096</name>
    <dbReference type="NCBI Taxonomy" id="1392250"/>
    <lineage>
        <taxon>Eukaryota</taxon>
        <taxon>Fungi</taxon>
        <taxon>Dikarya</taxon>
        <taxon>Ascomycota</taxon>
        <taxon>Pezizomycotina</taxon>
        <taxon>Eurotiomycetes</taxon>
        <taxon>Eurotiomycetidae</taxon>
        <taxon>Eurotiales</taxon>
        <taxon>Aspergillaceae</taxon>
        <taxon>Aspergillus</taxon>
        <taxon>Aspergillus subgen. Circumdati</taxon>
    </lineage>
</organism>
<name>A0A2I2GD72_9EURO</name>
<evidence type="ECO:0000256" key="2">
    <source>
        <dbReference type="ARBA" id="ARBA00023242"/>
    </source>
</evidence>
<dbReference type="EMBL" id="MSFO01000003">
    <property type="protein sequence ID" value="PLB50810.1"/>
    <property type="molecule type" value="Genomic_DNA"/>
</dbReference>
<gene>
    <name evidence="4" type="ORF">P170DRAFT_474364</name>
</gene>
<keyword evidence="5" id="KW-1185">Reference proteome</keyword>
<feature type="region of interest" description="Disordered" evidence="3">
    <location>
        <begin position="1"/>
        <end position="23"/>
    </location>
</feature>
<dbReference type="Pfam" id="PF11951">
    <property type="entry name" value="Fungal_trans_2"/>
    <property type="match status" value="1"/>
</dbReference>
<accession>A0A2I2GD72</accession>
<reference evidence="4 5" key="1">
    <citation type="submission" date="2016-12" db="EMBL/GenBank/DDBJ databases">
        <title>The genomes of Aspergillus section Nigri reveals drivers in fungal speciation.</title>
        <authorList>
            <consortium name="DOE Joint Genome Institute"/>
            <person name="Vesth T.C."/>
            <person name="Nybo J."/>
            <person name="Theobald S."/>
            <person name="Brandl J."/>
            <person name="Frisvad J.C."/>
            <person name="Nielsen K.F."/>
            <person name="Lyhne E.K."/>
            <person name="Kogle M.E."/>
            <person name="Kuo A."/>
            <person name="Riley R."/>
            <person name="Clum A."/>
            <person name="Nolan M."/>
            <person name="Lipzen A."/>
            <person name="Salamov A."/>
            <person name="Henrissat B."/>
            <person name="Wiebenga A."/>
            <person name="De Vries R.P."/>
            <person name="Grigoriev I.V."/>
            <person name="Mortensen U.H."/>
            <person name="Andersen M.R."/>
            <person name="Baker S.E."/>
        </authorList>
    </citation>
    <scope>NUCLEOTIDE SEQUENCE [LARGE SCALE GENOMIC DNA]</scope>
    <source>
        <strain evidence="4 5">IBT 23096</strain>
    </source>
</reference>
<dbReference type="Proteomes" id="UP000234275">
    <property type="component" value="Unassembled WGS sequence"/>
</dbReference>
<dbReference type="GO" id="GO:0005634">
    <property type="term" value="C:nucleus"/>
    <property type="evidence" value="ECO:0007669"/>
    <property type="project" value="UniProtKB-SubCell"/>
</dbReference>
<dbReference type="GO" id="GO:0003700">
    <property type="term" value="F:DNA-binding transcription factor activity"/>
    <property type="evidence" value="ECO:0007669"/>
    <property type="project" value="TreeGrafter"/>
</dbReference>
<evidence type="ECO:0000256" key="1">
    <source>
        <dbReference type="ARBA" id="ARBA00004123"/>
    </source>
</evidence>
<evidence type="ECO:0000313" key="5">
    <source>
        <dbReference type="Proteomes" id="UP000234275"/>
    </source>
</evidence>
<dbReference type="InterPro" id="IPR021858">
    <property type="entry name" value="Fun_TF"/>
</dbReference>
<evidence type="ECO:0000256" key="3">
    <source>
        <dbReference type="SAM" id="MobiDB-lite"/>
    </source>
</evidence>
<protein>
    <recommendedName>
        <fullName evidence="6">Transcription factor domain-containing protein</fullName>
    </recommendedName>
</protein>
<comment type="caution">
    <text evidence="4">The sequence shown here is derived from an EMBL/GenBank/DDBJ whole genome shotgun (WGS) entry which is preliminary data.</text>
</comment>
<evidence type="ECO:0008006" key="6">
    <source>
        <dbReference type="Google" id="ProtNLM"/>
    </source>
</evidence>
<dbReference type="GO" id="GO:0045944">
    <property type="term" value="P:positive regulation of transcription by RNA polymerase II"/>
    <property type="evidence" value="ECO:0007669"/>
    <property type="project" value="TreeGrafter"/>
</dbReference>
<evidence type="ECO:0000313" key="4">
    <source>
        <dbReference type="EMBL" id="PLB50810.1"/>
    </source>
</evidence>
<dbReference type="VEuPathDB" id="FungiDB:P170DRAFT_474364"/>
<comment type="subcellular location">
    <subcellularLocation>
        <location evidence="1">Nucleus</location>
    </subcellularLocation>
</comment>
<dbReference type="GO" id="GO:0000976">
    <property type="term" value="F:transcription cis-regulatory region binding"/>
    <property type="evidence" value="ECO:0007669"/>
    <property type="project" value="TreeGrafter"/>
</dbReference>
<dbReference type="PANTHER" id="PTHR37534:SF9">
    <property type="entry name" value="ZN(II)2CYS6 TRANSCRIPTION FACTOR (EUROFUNG)"/>
    <property type="match status" value="1"/>
</dbReference>
<dbReference type="RefSeq" id="XP_024706112.1">
    <property type="nucleotide sequence ID" value="XM_024853131.1"/>
</dbReference>